<evidence type="ECO:0000313" key="1">
    <source>
        <dbReference type="EMBL" id="CAF0936157.1"/>
    </source>
</evidence>
<name>A0A814C527_9BILA</name>
<dbReference type="Proteomes" id="UP000663879">
    <property type="component" value="Unassembled WGS sequence"/>
</dbReference>
<accession>A0A814C527</accession>
<keyword evidence="2" id="KW-1185">Reference proteome</keyword>
<dbReference type="AlphaFoldDB" id="A0A814C527"/>
<evidence type="ECO:0008006" key="3">
    <source>
        <dbReference type="Google" id="ProtNLM"/>
    </source>
</evidence>
<gene>
    <name evidence="1" type="ORF">OXX778_LOCUS13172</name>
</gene>
<dbReference type="InterPro" id="IPR036514">
    <property type="entry name" value="SGNH_hydro_sf"/>
</dbReference>
<proteinExistence type="predicted"/>
<dbReference type="OrthoDB" id="10072345at2759"/>
<dbReference type="EMBL" id="CAJNOC010002486">
    <property type="protein sequence ID" value="CAF0936157.1"/>
    <property type="molecule type" value="Genomic_DNA"/>
</dbReference>
<dbReference type="SUPFAM" id="SSF52266">
    <property type="entry name" value="SGNH hydrolase"/>
    <property type="match status" value="1"/>
</dbReference>
<comment type="caution">
    <text evidence="1">The sequence shown here is derived from an EMBL/GenBank/DDBJ whole genome shotgun (WGS) entry which is preliminary data.</text>
</comment>
<sequence>MVYNGIRLKIQLISESKNLSTKILRDSHYTNFWYYLDLNKFDLVEQIKFDLNEKIFLPNANFNYKSMRILIDNYEVPSFESTNIFRDNDIIFLVLDQNEPQKINLEEPVVERQVQITKPFEAALIGTSMVKHIDPSKIFEDKKCFFKSISGGRISDIIEFVKKREGFFSQCKYICITCGSNDCDSYNEIKQTIDRYLELAQYLHKTYPESLLIFNQLIPRTKTKYVDLDLFEKRRVCFNDFLNTTLRILIPCEIVEHKSFEDKSQLETLLIDGVHMTPIKGVPIYIDDIKNYLRSNKSLE</sequence>
<protein>
    <recommendedName>
        <fullName evidence="3">SGNH hydrolase-type esterase domain-containing protein</fullName>
    </recommendedName>
</protein>
<organism evidence="1 2">
    <name type="scientific">Brachionus calyciflorus</name>
    <dbReference type="NCBI Taxonomy" id="104777"/>
    <lineage>
        <taxon>Eukaryota</taxon>
        <taxon>Metazoa</taxon>
        <taxon>Spiralia</taxon>
        <taxon>Gnathifera</taxon>
        <taxon>Rotifera</taxon>
        <taxon>Eurotatoria</taxon>
        <taxon>Monogononta</taxon>
        <taxon>Pseudotrocha</taxon>
        <taxon>Ploima</taxon>
        <taxon>Brachionidae</taxon>
        <taxon>Brachionus</taxon>
    </lineage>
</organism>
<reference evidence="1" key="1">
    <citation type="submission" date="2021-02" db="EMBL/GenBank/DDBJ databases">
        <authorList>
            <person name="Nowell W R."/>
        </authorList>
    </citation>
    <scope>NUCLEOTIDE SEQUENCE</scope>
    <source>
        <strain evidence="1">Ploen Becks lab</strain>
    </source>
</reference>
<dbReference type="Gene3D" id="3.40.50.1110">
    <property type="entry name" value="SGNH hydrolase"/>
    <property type="match status" value="1"/>
</dbReference>
<evidence type="ECO:0000313" key="2">
    <source>
        <dbReference type="Proteomes" id="UP000663879"/>
    </source>
</evidence>